<feature type="region of interest" description="Disordered" evidence="5">
    <location>
        <begin position="1112"/>
        <end position="1225"/>
    </location>
</feature>
<feature type="compositionally biased region" description="Basic and acidic residues" evidence="5">
    <location>
        <begin position="644"/>
        <end position="674"/>
    </location>
</feature>
<keyword evidence="2 6" id="KW-0812">Transmembrane</keyword>
<dbReference type="VEuPathDB" id="FungiDB:AFLA_005747"/>
<dbReference type="Pfam" id="PF00324">
    <property type="entry name" value="AA_permease"/>
    <property type="match status" value="1"/>
</dbReference>
<feature type="region of interest" description="Disordered" evidence="5">
    <location>
        <begin position="644"/>
        <end position="754"/>
    </location>
</feature>
<feature type="transmembrane region" description="Helical" evidence="6">
    <location>
        <begin position="341"/>
        <end position="364"/>
    </location>
</feature>
<sequence>MVLSIDSTEEVATFKSICTAHIPLAPFECVRRILYCVDALRPNARFSDRTPSYTIFTSDCTMAIGPTLGTGLFIGSGQALAAGGPASLLGSYIFISVLVYCVSTAVAEIAAHLPSQTGTMVNHTYRYASSHLGFSLGYLRWFSIAALVPFEITNAMVNLGLWNPGARLAIRISIVTAVVFFFNMLPEKAFKRSEAAFTALKLVTTIGLIIISGYLAVRGVPESAARGFRYWHEPGAMNEYLTDGHLGRLLGLVQCILCSTISFIFSPELIVQRAEQVDSESVRNALDMTRIDCFHLFALYILSSLAITVSSPSDEPLLTNHGIGAGLSPYIVGIRRSGIPILPTVATALIFLSSVASGRSFLYISSRTLCSLAETGHGPELFKVRNDYGVPYISVIISALFSGFAYLSLAMSASVVFNLLMYFITTSGYISWLFSCVIYFQFRRTTALQGFTPANQTRIQPYGAYFGIAACTFLPLANALLLAAPSWIVARNSIPAYIAVSIFLLLYFGHLMKSIVTQRRLQSEELRKQGCGDMLEKCTARPQGSTVGWRGLTSQAVPQSGSYALDPKVGVATEPYPVTVSLNSPAVNGAVSDSAAPEEEEPYTIKCICAFEDDDGNTVFCEGCETWQHIECYYHGRDVPEVHNCVDCEPRPLDGRRATERQRRLREQSDGGDRKAKRSGTKSQKKKTKDGEQVNGTHNRSESSTRDQPPAKKAKTNHRASGSVGSLAGVPSLPPDSRKRTTTSMSPTKPSGPSIPLYSNEFLHLYDQDNHHVDTDSNLFVNLELATHLATWVNEPGALARASNGRSAQDVFTWSGGALDRSHWPSLATETIRDANVDIDGIHPTWKILKTRDPVRKDEIVGEITGKIGPLWKYCVEASNRWQELRHPEPFVFFHPQLPLYIDSRHEGNILRYARRSCRPNVTIRTFITNEVEYHFCFVAKEDIAADSEITAMWYLDPQLFESTNGVVKQEFSDNAQDVAAMCISNVLSHFGGCACVAPPNCLLANVDRRRHPKALDTNSKQTSSKRKKTKSKSNISPPASNSRAGSEATKNLEEDDQTDTLSTSGSARGQTRSRDLTPTLQTSTEGVVFGEAELSARDKRKIAAVEKKFQQLEQDQQASHRRKKRASGQSTQTTPVIGSASAQASYFTHLSGRDRQSHSPTSAISPGSLPGGRHGSPRKASNHGTPSLRSRLGRPQYVDSATQTELDVCDSPSPSTTPSRRPNFVPFTQRLLKRCYADRIRLEKSSQQFFVSPSSQSKHATHLMSPVSSPRAGPLTVTTPSVTGDRDDMEMKDAVSPMGTPGWQQETSPLSGRSSIKPPLPPPWPSTAAHNSRIPGGKGNSHRVDLRVSLPATIPSLPPANSPGSGAPAVISSPSTSDTAIPGSSVTAPSPVKKKLSLGDYLIRRGTLTTPTSEKSQTQATPMPPPKSPTTQPHMNRELSTVGNNEHAQPRAIGEGGSTKSSDVPMKDVSGPTQASQLSSLS</sequence>
<feature type="transmembrane region" description="Helical" evidence="6">
    <location>
        <begin position="389"/>
        <end position="407"/>
    </location>
</feature>
<dbReference type="PANTHER" id="PTHR43341:SF34">
    <property type="entry name" value="TRANSPORTER, PUTATIVE (EUROFUNG)-RELATED"/>
    <property type="match status" value="1"/>
</dbReference>
<feature type="compositionally biased region" description="Polar residues" evidence="5">
    <location>
        <begin position="1303"/>
        <end position="1315"/>
    </location>
</feature>
<reference evidence="9" key="1">
    <citation type="journal article" date="2021" name="G3 (Bethesda)">
        <title>Chromosome assembled and annotated genome sequence of Aspergillus flavus NRRL 3357.</title>
        <authorList>
            <person name="Skerker J.M."/>
            <person name="Pianalto K.M."/>
            <person name="Mondo S.J."/>
            <person name="Yang K."/>
            <person name="Arkin A.P."/>
            <person name="Keller N.P."/>
            <person name="Grigoriev I.V."/>
            <person name="Louise Glass N.L."/>
        </authorList>
    </citation>
    <scope>NUCLEOTIDE SEQUENCE [LARGE SCALE GENOMIC DNA]</scope>
    <source>
        <strain evidence="9">ATCC 200026 / FGSC A1120 / IAM 13836 / NRRL 3357 / JCM 12722 / SRRC 167</strain>
    </source>
</reference>
<feature type="region of interest" description="Disordered" evidence="5">
    <location>
        <begin position="1261"/>
        <end position="1483"/>
    </location>
</feature>
<feature type="transmembrane region" description="Helical" evidence="6">
    <location>
        <begin position="317"/>
        <end position="334"/>
    </location>
</feature>
<evidence type="ECO:0000313" key="9">
    <source>
        <dbReference type="Proteomes" id="UP000596276"/>
    </source>
</evidence>
<dbReference type="Gene3D" id="3.30.40.10">
    <property type="entry name" value="Zinc/RING finger domain, C3HC4 (zinc finger)"/>
    <property type="match status" value="1"/>
</dbReference>
<feature type="transmembrane region" description="Helical" evidence="6">
    <location>
        <begin position="92"/>
        <end position="113"/>
    </location>
</feature>
<dbReference type="OMA" id="PNEDEHI"/>
<feature type="compositionally biased region" description="Basic and acidic residues" evidence="5">
    <location>
        <begin position="1285"/>
        <end position="1294"/>
    </location>
</feature>
<dbReference type="SMART" id="SM00317">
    <property type="entry name" value="SET"/>
    <property type="match status" value="1"/>
</dbReference>
<protein>
    <submittedName>
        <fullName evidence="8">PHD finger and SET domain protein</fullName>
    </submittedName>
</protein>
<feature type="compositionally biased region" description="Basic residues" evidence="5">
    <location>
        <begin position="675"/>
        <end position="688"/>
    </location>
</feature>
<feature type="transmembrane region" description="Helical" evidence="6">
    <location>
        <begin position="494"/>
        <end position="512"/>
    </location>
</feature>
<feature type="domain" description="SET" evidence="7">
    <location>
        <begin position="825"/>
        <end position="955"/>
    </location>
</feature>
<evidence type="ECO:0000313" key="8">
    <source>
        <dbReference type="EMBL" id="QRD86437.1"/>
    </source>
</evidence>
<feature type="compositionally biased region" description="Polar residues" evidence="5">
    <location>
        <begin position="1373"/>
        <end position="1389"/>
    </location>
</feature>
<feature type="compositionally biased region" description="Polar residues" evidence="5">
    <location>
        <begin position="1128"/>
        <end position="1149"/>
    </location>
</feature>
<feature type="compositionally biased region" description="Polar residues" evidence="5">
    <location>
        <begin position="742"/>
        <end position="751"/>
    </location>
</feature>
<dbReference type="Pfam" id="PF00856">
    <property type="entry name" value="SET"/>
    <property type="match status" value="1"/>
</dbReference>
<dbReference type="EMBL" id="CP044620">
    <property type="protein sequence ID" value="QRD86437.1"/>
    <property type="molecule type" value="Genomic_DNA"/>
</dbReference>
<dbReference type="InterPro" id="IPR004841">
    <property type="entry name" value="AA-permease/SLC12A_dom"/>
</dbReference>
<feature type="transmembrane region" description="Helical" evidence="6">
    <location>
        <begin position="462"/>
        <end position="482"/>
    </location>
</feature>
<evidence type="ECO:0000256" key="6">
    <source>
        <dbReference type="SAM" id="Phobius"/>
    </source>
</evidence>
<dbReference type="PROSITE" id="PS50280">
    <property type="entry name" value="SET"/>
    <property type="match status" value="1"/>
</dbReference>
<feature type="transmembrane region" description="Helical" evidence="6">
    <location>
        <begin position="168"/>
        <end position="185"/>
    </location>
</feature>
<feature type="compositionally biased region" description="Polar residues" evidence="5">
    <location>
        <begin position="1472"/>
        <end position="1483"/>
    </location>
</feature>
<gene>
    <name evidence="8" type="ORF">F9C07_2282378</name>
</gene>
<dbReference type="InterPro" id="IPR011011">
    <property type="entry name" value="Znf_FYVE_PHD"/>
</dbReference>
<evidence type="ECO:0000259" key="7">
    <source>
        <dbReference type="PROSITE" id="PS50280"/>
    </source>
</evidence>
<accession>A0A7U2MMF6</accession>
<dbReference type="InterPro" id="IPR001214">
    <property type="entry name" value="SET_dom"/>
</dbReference>
<keyword evidence="4 6" id="KW-0472">Membrane</keyword>
<feature type="transmembrane region" description="Helical" evidence="6">
    <location>
        <begin position="197"/>
        <end position="217"/>
    </location>
</feature>
<evidence type="ECO:0000256" key="2">
    <source>
        <dbReference type="ARBA" id="ARBA00022692"/>
    </source>
</evidence>
<dbReference type="InterPro" id="IPR050524">
    <property type="entry name" value="APC_YAT"/>
</dbReference>
<feature type="compositionally biased region" description="Polar residues" evidence="5">
    <location>
        <begin position="1439"/>
        <end position="1448"/>
    </location>
</feature>
<dbReference type="InterPro" id="IPR046341">
    <property type="entry name" value="SET_dom_sf"/>
</dbReference>
<name>A0A7U2MMF6_ASPFN</name>
<feature type="transmembrane region" description="Helical" evidence="6">
    <location>
        <begin position="419"/>
        <end position="442"/>
    </location>
</feature>
<dbReference type="VEuPathDB" id="FungiDB:AFLA_005746"/>
<feature type="compositionally biased region" description="Polar residues" evidence="5">
    <location>
        <begin position="1060"/>
        <end position="1085"/>
    </location>
</feature>
<feature type="region of interest" description="Disordered" evidence="5">
    <location>
        <begin position="1013"/>
        <end position="1085"/>
    </location>
</feature>
<dbReference type="VEuPathDB" id="FungiDB:F9C07_2282378"/>
<proteinExistence type="predicted"/>
<comment type="subcellular location">
    <subcellularLocation>
        <location evidence="1">Membrane</location>
        <topology evidence="1">Multi-pass membrane protein</topology>
    </subcellularLocation>
</comment>
<keyword evidence="3 6" id="KW-1133">Transmembrane helix</keyword>
<dbReference type="InterPro" id="IPR013083">
    <property type="entry name" value="Znf_RING/FYVE/PHD"/>
</dbReference>
<dbReference type="SUPFAM" id="SSF57903">
    <property type="entry name" value="FYVE/PHD zinc finger"/>
    <property type="match status" value="1"/>
</dbReference>
<dbReference type="PANTHER" id="PTHR43341">
    <property type="entry name" value="AMINO ACID PERMEASE"/>
    <property type="match status" value="1"/>
</dbReference>
<evidence type="ECO:0000256" key="5">
    <source>
        <dbReference type="SAM" id="MobiDB-lite"/>
    </source>
</evidence>
<feature type="compositionally biased region" description="Polar residues" evidence="5">
    <location>
        <begin position="1408"/>
        <end position="1418"/>
    </location>
</feature>
<evidence type="ECO:0000256" key="4">
    <source>
        <dbReference type="ARBA" id="ARBA00023136"/>
    </source>
</evidence>
<dbReference type="Proteomes" id="UP000596276">
    <property type="component" value="Chromosome 3"/>
</dbReference>
<feature type="transmembrane region" description="Helical" evidence="6">
    <location>
        <begin position="292"/>
        <end position="311"/>
    </location>
</feature>
<dbReference type="SUPFAM" id="SSF82199">
    <property type="entry name" value="SET domain"/>
    <property type="match status" value="1"/>
</dbReference>
<feature type="compositionally biased region" description="Low complexity" evidence="5">
    <location>
        <begin position="1212"/>
        <end position="1223"/>
    </location>
</feature>
<keyword evidence="9" id="KW-1185">Reference proteome</keyword>
<organism evidence="8 9">
    <name type="scientific">Aspergillus flavus (strain ATCC 200026 / FGSC A1120 / IAM 13836 / NRRL 3357 / JCM 12722 / SRRC 167)</name>
    <dbReference type="NCBI Taxonomy" id="332952"/>
    <lineage>
        <taxon>Eukaryota</taxon>
        <taxon>Fungi</taxon>
        <taxon>Dikarya</taxon>
        <taxon>Ascomycota</taxon>
        <taxon>Pezizomycotina</taxon>
        <taxon>Eurotiomycetes</taxon>
        <taxon>Eurotiomycetidae</taxon>
        <taxon>Eurotiales</taxon>
        <taxon>Aspergillaceae</taxon>
        <taxon>Aspergillus</taxon>
        <taxon>Aspergillus subgen. Circumdati</taxon>
    </lineage>
</organism>
<dbReference type="GO" id="GO:0015171">
    <property type="term" value="F:amino acid transmembrane transporter activity"/>
    <property type="evidence" value="ECO:0007669"/>
    <property type="project" value="TreeGrafter"/>
</dbReference>
<evidence type="ECO:0000256" key="3">
    <source>
        <dbReference type="ARBA" id="ARBA00022989"/>
    </source>
</evidence>
<dbReference type="GO" id="GO:0016020">
    <property type="term" value="C:membrane"/>
    <property type="evidence" value="ECO:0007669"/>
    <property type="project" value="UniProtKB-SubCell"/>
</dbReference>
<evidence type="ECO:0000256" key="1">
    <source>
        <dbReference type="ARBA" id="ARBA00004141"/>
    </source>
</evidence>
<dbReference type="Gene3D" id="1.20.1740.10">
    <property type="entry name" value="Amino acid/polyamine transporter I"/>
    <property type="match status" value="1"/>
</dbReference>
<dbReference type="Gene3D" id="2.170.270.10">
    <property type="entry name" value="SET domain"/>
    <property type="match status" value="1"/>
</dbReference>